<keyword evidence="2" id="KW-0813">Transport</keyword>
<feature type="transmembrane region" description="Helical" evidence="6">
    <location>
        <begin position="177"/>
        <end position="197"/>
    </location>
</feature>
<keyword evidence="5 6" id="KW-0472">Membrane</keyword>
<protein>
    <submittedName>
        <fullName evidence="7">DASS family sodium-coupled anion symporter</fullName>
    </submittedName>
</protein>
<evidence type="ECO:0000256" key="4">
    <source>
        <dbReference type="ARBA" id="ARBA00022989"/>
    </source>
</evidence>
<dbReference type="EMBL" id="JAAWWK010000004">
    <property type="protein sequence ID" value="NKI18255.1"/>
    <property type="molecule type" value="Genomic_DNA"/>
</dbReference>
<keyword evidence="4 6" id="KW-1133">Transmembrane helix</keyword>
<comment type="subcellular location">
    <subcellularLocation>
        <location evidence="1">Membrane</location>
        <topology evidence="1">Multi-pass membrane protein</topology>
    </subcellularLocation>
</comment>
<name>A0ABX1GH46_9GAMM</name>
<gene>
    <name evidence="7" type="ORF">HCU74_12640</name>
</gene>
<proteinExistence type="predicted"/>
<accession>A0ABX1GH46</accession>
<dbReference type="PROSITE" id="PS01271">
    <property type="entry name" value="NA_SULFATE"/>
    <property type="match status" value="1"/>
</dbReference>
<feature type="transmembrane region" description="Helical" evidence="6">
    <location>
        <begin position="149"/>
        <end position="165"/>
    </location>
</feature>
<feature type="transmembrane region" description="Helical" evidence="6">
    <location>
        <begin position="86"/>
        <end position="104"/>
    </location>
</feature>
<dbReference type="PANTHER" id="PTHR10283:SF82">
    <property type="entry name" value="SOLUTE CARRIER FAMILY 13 MEMBER 2"/>
    <property type="match status" value="1"/>
</dbReference>
<reference evidence="7 8" key="1">
    <citation type="submission" date="2020-04" db="EMBL/GenBank/DDBJ databases">
        <authorList>
            <person name="Yoon J."/>
        </authorList>
    </citation>
    <scope>NUCLEOTIDE SEQUENCE [LARGE SCALE GENOMIC DNA]</scope>
    <source>
        <strain evidence="7 8">KMU-166</strain>
    </source>
</reference>
<evidence type="ECO:0000256" key="2">
    <source>
        <dbReference type="ARBA" id="ARBA00022448"/>
    </source>
</evidence>
<feature type="transmembrane region" description="Helical" evidence="6">
    <location>
        <begin position="302"/>
        <end position="318"/>
    </location>
</feature>
<dbReference type="NCBIfam" id="TIGR00785">
    <property type="entry name" value="dass"/>
    <property type="match status" value="1"/>
</dbReference>
<evidence type="ECO:0000256" key="3">
    <source>
        <dbReference type="ARBA" id="ARBA00022692"/>
    </source>
</evidence>
<feature type="transmembrane region" description="Helical" evidence="6">
    <location>
        <begin position="455"/>
        <end position="477"/>
    </location>
</feature>
<evidence type="ECO:0000313" key="7">
    <source>
        <dbReference type="EMBL" id="NKI18255.1"/>
    </source>
</evidence>
<comment type="caution">
    <text evidence="7">The sequence shown here is derived from an EMBL/GenBank/DDBJ whole genome shotgun (WGS) entry which is preliminary data.</text>
</comment>
<dbReference type="InterPro" id="IPR031312">
    <property type="entry name" value="Na/sul_symport_CS"/>
</dbReference>
<dbReference type="Proteomes" id="UP000765845">
    <property type="component" value="Unassembled WGS sequence"/>
</dbReference>
<evidence type="ECO:0000313" key="8">
    <source>
        <dbReference type="Proteomes" id="UP000765845"/>
    </source>
</evidence>
<dbReference type="RefSeq" id="WP_168450775.1">
    <property type="nucleotide sequence ID" value="NZ_JAAWWK010000004.1"/>
</dbReference>
<feature type="transmembrane region" description="Helical" evidence="6">
    <location>
        <begin position="12"/>
        <end position="31"/>
    </location>
</feature>
<feature type="transmembrane region" description="Helical" evidence="6">
    <location>
        <begin position="396"/>
        <end position="415"/>
    </location>
</feature>
<evidence type="ECO:0000256" key="1">
    <source>
        <dbReference type="ARBA" id="ARBA00004141"/>
    </source>
</evidence>
<dbReference type="InterPro" id="IPR001898">
    <property type="entry name" value="SLC13A/DASS"/>
</dbReference>
<feature type="transmembrane region" description="Helical" evidence="6">
    <location>
        <begin position="217"/>
        <end position="236"/>
    </location>
</feature>
<keyword evidence="8" id="KW-1185">Reference proteome</keyword>
<evidence type="ECO:0000256" key="5">
    <source>
        <dbReference type="ARBA" id="ARBA00023136"/>
    </source>
</evidence>
<dbReference type="Pfam" id="PF00939">
    <property type="entry name" value="Na_sulph_symp"/>
    <property type="match status" value="1"/>
</dbReference>
<keyword evidence="3 6" id="KW-0812">Transmembrane</keyword>
<sequence>MTSSSLLYLSRRYTPLVLGPALLLMTLVVAPPAGFSIAAWHCAGLALWMALWWATEAIPLPATALLPLLVAPLVGLSPLTPVAQSYAHPIVLLFMGGFILGLAMQRWELHRRLALLILSRVGGKPEAQIGGFMLATAFLSMWVSNTATAVMMLPIALSVLAVLPDDQSPARRRFGHVLLLAIAYSANIGGIATLIGTPPNAMLAAYLAANHQIELGFLQWMTLGLPLTVVLLAICWKQLCAGGFAGLGEGVGGAEFGRMLSALGPASRAQRRVLWVFISTALAWVLRPVYSDLLPGISDTGIALAAALALFVIPAGESKRPLLTWPEAEGLPWGVLLLFGGGLALAGLISESGLSDWIAIQFGALAGWPELLLVLCLVLLMVFLTELTSNTATTAAFLPLLGALAVATDVSPLLLCTAAAIAASCAFMMPVATPPNAVVFGSGELPIRVMMKHGLYLNLSVTLVLSLTVWVVAGLWWQP</sequence>
<dbReference type="PANTHER" id="PTHR10283">
    <property type="entry name" value="SOLUTE CARRIER FAMILY 13 MEMBER"/>
    <property type="match status" value="1"/>
</dbReference>
<feature type="transmembrane region" description="Helical" evidence="6">
    <location>
        <begin position="362"/>
        <end position="384"/>
    </location>
</feature>
<organism evidence="7 8">
    <name type="scientific">Spongiibacter thalassae</name>
    <dbReference type="NCBI Taxonomy" id="2721624"/>
    <lineage>
        <taxon>Bacteria</taxon>
        <taxon>Pseudomonadati</taxon>
        <taxon>Pseudomonadota</taxon>
        <taxon>Gammaproteobacteria</taxon>
        <taxon>Cellvibrionales</taxon>
        <taxon>Spongiibacteraceae</taxon>
        <taxon>Spongiibacter</taxon>
    </lineage>
</organism>
<feature type="transmembrane region" description="Helical" evidence="6">
    <location>
        <begin position="330"/>
        <end position="350"/>
    </location>
</feature>
<evidence type="ECO:0000256" key="6">
    <source>
        <dbReference type="SAM" id="Phobius"/>
    </source>
</evidence>